<proteinExistence type="predicted"/>
<gene>
    <name evidence="2" type="ORF">EV644_11071</name>
</gene>
<evidence type="ECO:0000313" key="3">
    <source>
        <dbReference type="Proteomes" id="UP000295818"/>
    </source>
</evidence>
<dbReference type="RefSeq" id="WP_199239993.1">
    <property type="nucleotide sequence ID" value="NZ_SLWM01000010.1"/>
</dbReference>
<organism evidence="2 3">
    <name type="scientific">Kribbella orskensis</name>
    <dbReference type="NCBI Taxonomy" id="2512216"/>
    <lineage>
        <taxon>Bacteria</taxon>
        <taxon>Bacillati</taxon>
        <taxon>Actinomycetota</taxon>
        <taxon>Actinomycetes</taxon>
        <taxon>Propionibacteriales</taxon>
        <taxon>Kribbellaceae</taxon>
        <taxon>Kribbella</taxon>
    </lineage>
</organism>
<dbReference type="InterPro" id="IPR032710">
    <property type="entry name" value="NTF2-like_dom_sf"/>
</dbReference>
<sequence>MTDPDALFQRATAGHAEIVRGLADEDYGSRGFTARDSEGNLWSFGTYAGETASNAGGTRQTHVGGNDDTFATLLDDWNDAIVANDPDAIGRFADPDWVFVGADGVVPGAQFLESVATGRLTHDFMTSDLHSARVLGDVAVVIARVRNSGTFDGNPFQLDEWSTDVFVRRDGSWRCILTQLTSAAR</sequence>
<keyword evidence="3" id="KW-1185">Reference proteome</keyword>
<evidence type="ECO:0000259" key="1">
    <source>
        <dbReference type="Pfam" id="PF14534"/>
    </source>
</evidence>
<dbReference type="InterPro" id="IPR029068">
    <property type="entry name" value="Glyas_Bleomycin-R_OHBP_Dase"/>
</dbReference>
<dbReference type="Gene3D" id="3.10.450.50">
    <property type="match status" value="1"/>
</dbReference>
<dbReference type="Pfam" id="PF14534">
    <property type="entry name" value="DUF4440"/>
    <property type="match status" value="1"/>
</dbReference>
<dbReference type="SUPFAM" id="SSF54593">
    <property type="entry name" value="Glyoxalase/Bleomycin resistance protein/Dihydroxybiphenyl dioxygenase"/>
    <property type="match status" value="1"/>
</dbReference>
<accession>A0ABY2BIS1</accession>
<dbReference type="Proteomes" id="UP000295818">
    <property type="component" value="Unassembled WGS sequence"/>
</dbReference>
<reference evidence="2 3" key="1">
    <citation type="journal article" date="2015" name="Stand. Genomic Sci.">
        <title>Genomic Encyclopedia of Bacterial and Archaeal Type Strains, Phase III: the genomes of soil and plant-associated and newly described type strains.</title>
        <authorList>
            <person name="Whitman W.B."/>
            <person name="Woyke T."/>
            <person name="Klenk H.P."/>
            <person name="Zhou Y."/>
            <person name="Lilburn T.G."/>
            <person name="Beck B.J."/>
            <person name="De Vos P."/>
            <person name="Vandamme P."/>
            <person name="Eisen J.A."/>
            <person name="Garrity G."/>
            <person name="Hugenholtz P."/>
            <person name="Kyrpides N.C."/>
        </authorList>
    </citation>
    <scope>NUCLEOTIDE SEQUENCE [LARGE SCALE GENOMIC DNA]</scope>
    <source>
        <strain evidence="2 3">VKM Ac-2538</strain>
    </source>
</reference>
<dbReference type="Gene3D" id="3.30.720.110">
    <property type="match status" value="1"/>
</dbReference>
<evidence type="ECO:0000313" key="2">
    <source>
        <dbReference type="EMBL" id="TCO19423.1"/>
    </source>
</evidence>
<feature type="domain" description="DUF4440" evidence="1">
    <location>
        <begin position="73"/>
        <end position="175"/>
    </location>
</feature>
<dbReference type="InterPro" id="IPR027843">
    <property type="entry name" value="DUF4440"/>
</dbReference>
<dbReference type="SUPFAM" id="SSF54427">
    <property type="entry name" value="NTF2-like"/>
    <property type="match status" value="1"/>
</dbReference>
<comment type="caution">
    <text evidence="2">The sequence shown here is derived from an EMBL/GenBank/DDBJ whole genome shotgun (WGS) entry which is preliminary data.</text>
</comment>
<protein>
    <submittedName>
        <fullName evidence="2">Uncharacterized protein DUF4440</fullName>
    </submittedName>
</protein>
<name>A0ABY2BIS1_9ACTN</name>
<dbReference type="EMBL" id="SLWM01000010">
    <property type="protein sequence ID" value="TCO19423.1"/>
    <property type="molecule type" value="Genomic_DNA"/>
</dbReference>